<dbReference type="Proteomes" id="UP001597231">
    <property type="component" value="Unassembled WGS sequence"/>
</dbReference>
<dbReference type="PANTHER" id="PTHR31157:SF1">
    <property type="entry name" value="SCP DOMAIN-CONTAINING PROTEIN"/>
    <property type="match status" value="1"/>
</dbReference>
<proteinExistence type="predicted"/>
<dbReference type="InterPro" id="IPR035940">
    <property type="entry name" value="CAP_sf"/>
</dbReference>
<protein>
    <submittedName>
        <fullName evidence="3">CAP-associated domain-containing protein</fullName>
    </submittedName>
</protein>
<dbReference type="Pfam" id="PF00188">
    <property type="entry name" value="CAP"/>
    <property type="match status" value="1"/>
</dbReference>
<sequence>MKRLFIFLLFIAGLYIAKPLWEEPVSKYIDLSFLDSVEDKVDQTFTKETMSETMSSIRTTMDKLFSFLTSKTAEVEQFIPKKVDKPSLSAPDHSAFSIHNIEIGSTEEQVKSELGEPQSHSMNEYGTEWFTYHENYQNFVMISFDEKWKVNAIYTNDDLISSKSGVQYGTPKPEVREALGEPLKEIRKGLNVFVFQENEGMDLFKLGDLYAYVFYDLHEQDTVTAIQLVTTTLEHKKVGMYAEGDVSLRNGFEQQLFDLTNAARVRHGRSILQWDDTISVTARKHSMDMAINDYFAHDNLKGQSPFDRMKEDHISFRKAGENLAYGQSSSIFAHEGLMNSKGHRDNILIKDYSHLGIGVAFNEKSQPYYTENFYLK</sequence>
<dbReference type="CDD" id="cd05379">
    <property type="entry name" value="CAP_bacterial"/>
    <property type="match status" value="1"/>
</dbReference>
<evidence type="ECO:0000313" key="3">
    <source>
        <dbReference type="EMBL" id="MFD1205537.1"/>
    </source>
</evidence>
<evidence type="ECO:0000313" key="4">
    <source>
        <dbReference type="Proteomes" id="UP001597231"/>
    </source>
</evidence>
<dbReference type="InterPro" id="IPR014044">
    <property type="entry name" value="CAP_dom"/>
</dbReference>
<gene>
    <name evidence="3" type="ORF">ACFQ38_10545</name>
</gene>
<evidence type="ECO:0000259" key="1">
    <source>
        <dbReference type="Pfam" id="PF00188"/>
    </source>
</evidence>
<name>A0ABW3TYE5_9BACL</name>
<reference evidence="4" key="1">
    <citation type="journal article" date="2019" name="Int. J. Syst. Evol. Microbiol.">
        <title>The Global Catalogue of Microorganisms (GCM) 10K type strain sequencing project: providing services to taxonomists for standard genome sequencing and annotation.</title>
        <authorList>
            <consortium name="The Broad Institute Genomics Platform"/>
            <consortium name="The Broad Institute Genome Sequencing Center for Infectious Disease"/>
            <person name="Wu L."/>
            <person name="Ma J."/>
        </authorList>
    </citation>
    <scope>NUCLEOTIDE SEQUENCE [LARGE SCALE GENOMIC DNA]</scope>
    <source>
        <strain evidence="4">CCUG 53915</strain>
    </source>
</reference>
<accession>A0ABW3TYE5</accession>
<keyword evidence="4" id="KW-1185">Reference proteome</keyword>
<feature type="domain" description="SCP" evidence="1">
    <location>
        <begin position="257"/>
        <end position="370"/>
    </location>
</feature>
<dbReference type="Gene3D" id="3.40.33.10">
    <property type="entry name" value="CAP"/>
    <property type="match status" value="1"/>
</dbReference>
<dbReference type="EMBL" id="JBHTLT010000047">
    <property type="protein sequence ID" value="MFD1205537.1"/>
    <property type="molecule type" value="Genomic_DNA"/>
</dbReference>
<organism evidence="3 4">
    <name type="scientific">Sporosarcina contaminans</name>
    <dbReference type="NCBI Taxonomy" id="633403"/>
    <lineage>
        <taxon>Bacteria</taxon>
        <taxon>Bacillati</taxon>
        <taxon>Bacillota</taxon>
        <taxon>Bacilli</taxon>
        <taxon>Bacillales</taxon>
        <taxon>Caryophanaceae</taxon>
        <taxon>Sporosarcina</taxon>
    </lineage>
</organism>
<comment type="caution">
    <text evidence="3">The sequence shown here is derived from an EMBL/GenBank/DDBJ whole genome shotgun (WGS) entry which is preliminary data.</text>
</comment>
<dbReference type="PANTHER" id="PTHR31157">
    <property type="entry name" value="SCP DOMAIN-CONTAINING PROTEIN"/>
    <property type="match status" value="1"/>
</dbReference>
<dbReference type="Pfam" id="PF14504">
    <property type="entry name" value="CAP_assoc_N"/>
    <property type="match status" value="1"/>
</dbReference>
<dbReference type="InterPro" id="IPR029410">
    <property type="entry name" value="CAP_assoc"/>
</dbReference>
<dbReference type="SUPFAM" id="SSF55797">
    <property type="entry name" value="PR-1-like"/>
    <property type="match status" value="1"/>
</dbReference>
<dbReference type="RefSeq" id="WP_381480710.1">
    <property type="nucleotide sequence ID" value="NZ_JBHTLT010000047.1"/>
</dbReference>
<evidence type="ECO:0000259" key="2">
    <source>
        <dbReference type="Pfam" id="PF14504"/>
    </source>
</evidence>
<feature type="domain" description="CAP-associated" evidence="2">
    <location>
        <begin position="103"/>
        <end position="237"/>
    </location>
</feature>